<feature type="transmembrane region" description="Helical" evidence="7">
    <location>
        <begin position="71"/>
        <end position="92"/>
    </location>
</feature>
<dbReference type="PROSITE" id="PS50928">
    <property type="entry name" value="ABC_TM1"/>
    <property type="match status" value="1"/>
</dbReference>
<comment type="subcellular location">
    <subcellularLocation>
        <location evidence="1 7">Cell membrane</location>
        <topology evidence="1 7">Multi-pass membrane protein</topology>
    </subcellularLocation>
</comment>
<dbReference type="InterPro" id="IPR000515">
    <property type="entry name" value="MetI-like"/>
</dbReference>
<protein>
    <recommendedName>
        <fullName evidence="8">ABC transmembrane type-1 domain-containing protein</fullName>
    </recommendedName>
</protein>
<dbReference type="Proteomes" id="UP000030647">
    <property type="component" value="Unassembled WGS sequence"/>
</dbReference>
<evidence type="ECO:0000256" key="4">
    <source>
        <dbReference type="ARBA" id="ARBA00022692"/>
    </source>
</evidence>
<sequence length="272" mass="30717">MTTSLKHINHYFWLTLVALLMGAPILIGIWASLLPTADIAAGHLTSTNISLNNYIAAIQTTPVLRYMANSFIVAILITAGQFVLCTLAAYAFAFLDFKFKKQIFALFLITMMLPFEAQIIPNFQTIRVFGWLDSYAGLTIPFFASAFGVFMLRQAFLQVPDELHEYSQLIGLNHLQFLFKIVLPYSRSTLITFGLYMFLTHWNDYLWPLITTFSDSYRTTQVGLKQLQAQDTFSNWGVIMATAILILLPTLLILLVGQRYFKKGLNTGGLKA</sequence>
<feature type="transmembrane region" description="Helical" evidence="7">
    <location>
        <begin position="12"/>
        <end position="33"/>
    </location>
</feature>
<organism evidence="9 10">
    <name type="scientific">Schleiferilactobacillus shenzhenensis LY-73</name>
    <dbReference type="NCBI Taxonomy" id="1231336"/>
    <lineage>
        <taxon>Bacteria</taxon>
        <taxon>Bacillati</taxon>
        <taxon>Bacillota</taxon>
        <taxon>Bacilli</taxon>
        <taxon>Lactobacillales</taxon>
        <taxon>Lactobacillaceae</taxon>
        <taxon>Schleiferilactobacillus</taxon>
    </lineage>
</organism>
<feature type="transmembrane region" description="Helical" evidence="7">
    <location>
        <begin position="177"/>
        <end position="199"/>
    </location>
</feature>
<dbReference type="AlphaFoldDB" id="U4TQM6"/>
<dbReference type="SUPFAM" id="SSF161098">
    <property type="entry name" value="MetI-like"/>
    <property type="match status" value="1"/>
</dbReference>
<dbReference type="PANTHER" id="PTHR43744">
    <property type="entry name" value="ABC TRANSPORTER PERMEASE PROTEIN MG189-RELATED-RELATED"/>
    <property type="match status" value="1"/>
</dbReference>
<dbReference type="HOGENOM" id="CLU_016047_1_1_9"/>
<comment type="similarity">
    <text evidence="7">Belongs to the binding-protein-dependent transport system permease family.</text>
</comment>
<feature type="transmembrane region" description="Helical" evidence="7">
    <location>
        <begin position="236"/>
        <end position="256"/>
    </location>
</feature>
<dbReference type="Gene3D" id="1.10.3720.10">
    <property type="entry name" value="MetI-like"/>
    <property type="match status" value="1"/>
</dbReference>
<gene>
    <name evidence="9" type="ORF">L248_2431</name>
</gene>
<keyword evidence="10" id="KW-1185">Reference proteome</keyword>
<proteinExistence type="inferred from homology"/>
<evidence type="ECO:0000256" key="7">
    <source>
        <dbReference type="RuleBase" id="RU363032"/>
    </source>
</evidence>
<keyword evidence="3" id="KW-1003">Cell membrane</keyword>
<name>U4TQM6_9LACO</name>
<dbReference type="Pfam" id="PF00528">
    <property type="entry name" value="BPD_transp_1"/>
    <property type="match status" value="1"/>
</dbReference>
<dbReference type="GO" id="GO:0005886">
    <property type="term" value="C:plasma membrane"/>
    <property type="evidence" value="ECO:0007669"/>
    <property type="project" value="UniProtKB-SubCell"/>
</dbReference>
<evidence type="ECO:0000313" key="9">
    <source>
        <dbReference type="EMBL" id="ERL65745.1"/>
    </source>
</evidence>
<evidence type="ECO:0000256" key="2">
    <source>
        <dbReference type="ARBA" id="ARBA00022448"/>
    </source>
</evidence>
<dbReference type="STRING" id="1231336.L248_2431"/>
<reference evidence="10" key="1">
    <citation type="journal article" date="2013" name="Genome Announc.">
        <title>Whole-Genome Sequencing of Lactobacillus shenzhenensis Strain LY-73T.</title>
        <authorList>
            <person name="Lin Z."/>
            <person name="Liu Z."/>
            <person name="Yang R."/>
            <person name="Zou Y."/>
            <person name="Wan D."/>
            <person name="Chen J."/>
            <person name="Guo M."/>
            <person name="Zhao J."/>
            <person name="Fang C."/>
            <person name="Yang R."/>
            <person name="Liu F."/>
        </authorList>
    </citation>
    <scope>NUCLEOTIDE SEQUENCE [LARGE SCALE GENOMIC DNA]</scope>
    <source>
        <strain evidence="10">LY-73</strain>
    </source>
</reference>
<dbReference type="RefSeq" id="WP_022529097.1">
    <property type="nucleotide sequence ID" value="NZ_KI271585.1"/>
</dbReference>
<dbReference type="PANTHER" id="PTHR43744:SF8">
    <property type="entry name" value="SN-GLYCEROL-3-PHOSPHATE TRANSPORT SYSTEM PERMEASE PROTEIN UGPE"/>
    <property type="match status" value="1"/>
</dbReference>
<evidence type="ECO:0000313" key="10">
    <source>
        <dbReference type="Proteomes" id="UP000030647"/>
    </source>
</evidence>
<keyword evidence="4 7" id="KW-0812">Transmembrane</keyword>
<dbReference type="InterPro" id="IPR035906">
    <property type="entry name" value="MetI-like_sf"/>
</dbReference>
<dbReference type="eggNOG" id="COG0395">
    <property type="taxonomic scope" value="Bacteria"/>
</dbReference>
<evidence type="ECO:0000256" key="3">
    <source>
        <dbReference type="ARBA" id="ARBA00022475"/>
    </source>
</evidence>
<feature type="transmembrane region" description="Helical" evidence="7">
    <location>
        <begin position="135"/>
        <end position="156"/>
    </location>
</feature>
<dbReference type="EMBL" id="KI271585">
    <property type="protein sequence ID" value="ERL65745.1"/>
    <property type="molecule type" value="Genomic_DNA"/>
</dbReference>
<evidence type="ECO:0000259" key="8">
    <source>
        <dbReference type="PROSITE" id="PS50928"/>
    </source>
</evidence>
<evidence type="ECO:0000256" key="6">
    <source>
        <dbReference type="ARBA" id="ARBA00023136"/>
    </source>
</evidence>
<dbReference type="GO" id="GO:0055085">
    <property type="term" value="P:transmembrane transport"/>
    <property type="evidence" value="ECO:0007669"/>
    <property type="project" value="InterPro"/>
</dbReference>
<evidence type="ECO:0000256" key="1">
    <source>
        <dbReference type="ARBA" id="ARBA00004651"/>
    </source>
</evidence>
<evidence type="ECO:0000256" key="5">
    <source>
        <dbReference type="ARBA" id="ARBA00022989"/>
    </source>
</evidence>
<feature type="domain" description="ABC transmembrane type-1" evidence="8">
    <location>
        <begin position="67"/>
        <end position="257"/>
    </location>
</feature>
<feature type="transmembrane region" description="Helical" evidence="7">
    <location>
        <begin position="104"/>
        <end position="123"/>
    </location>
</feature>
<dbReference type="OrthoDB" id="9771544at2"/>
<dbReference type="CDD" id="cd06261">
    <property type="entry name" value="TM_PBP2"/>
    <property type="match status" value="1"/>
</dbReference>
<keyword evidence="6 7" id="KW-0472">Membrane</keyword>
<accession>U4TQM6</accession>
<keyword evidence="5 7" id="KW-1133">Transmembrane helix</keyword>
<keyword evidence="2 7" id="KW-0813">Transport</keyword>